<gene>
    <name evidence="8" type="ORF">MMAB1_3398</name>
</gene>
<evidence type="ECO:0000313" key="9">
    <source>
        <dbReference type="Proteomes" id="UP000069850"/>
    </source>
</evidence>
<dbReference type="InterPro" id="IPR024935">
    <property type="entry name" value="Rubredoxin_dom"/>
</dbReference>
<dbReference type="CDD" id="cd00730">
    <property type="entry name" value="rubredoxin"/>
    <property type="match status" value="1"/>
</dbReference>
<proteinExistence type="inferred from homology"/>
<dbReference type="GeneID" id="13354566"/>
<reference evidence="8 9" key="1">
    <citation type="submission" date="2016-01" db="EMBL/GenBank/DDBJ databases">
        <authorList>
            <person name="Manzoor S."/>
        </authorList>
    </citation>
    <scope>NUCLEOTIDE SEQUENCE [LARGE SCALE GENOMIC DNA]</scope>
    <source>
        <strain evidence="8">Methanoculleus sp MAB1</strain>
    </source>
</reference>
<comment type="cofactor">
    <cofactor evidence="6">
        <name>Fe(3+)</name>
        <dbReference type="ChEBI" id="CHEBI:29034"/>
    </cofactor>
</comment>
<dbReference type="GO" id="GO:0005506">
    <property type="term" value="F:iron ion binding"/>
    <property type="evidence" value="ECO:0007669"/>
    <property type="project" value="UniProtKB-UniRule"/>
</dbReference>
<name>A0A110BIL4_9EURY</name>
<organism evidence="8 9">
    <name type="scientific">Methanoculleus bourgensis</name>
    <dbReference type="NCBI Taxonomy" id="83986"/>
    <lineage>
        <taxon>Archaea</taxon>
        <taxon>Methanobacteriati</taxon>
        <taxon>Methanobacteriota</taxon>
        <taxon>Stenosarchaea group</taxon>
        <taxon>Methanomicrobia</taxon>
        <taxon>Methanomicrobiales</taxon>
        <taxon>Methanomicrobiaceae</taxon>
        <taxon>Methanoculleus</taxon>
    </lineage>
</organism>
<keyword evidence="2" id="KW-0813">Transport</keyword>
<dbReference type="EMBL" id="LT158599">
    <property type="protein sequence ID" value="CVK34611.1"/>
    <property type="molecule type" value="Genomic_DNA"/>
</dbReference>
<dbReference type="PANTHER" id="PTHR47627:SF1">
    <property type="entry name" value="RUBREDOXIN-1-RELATED"/>
    <property type="match status" value="1"/>
</dbReference>
<evidence type="ECO:0000259" key="7">
    <source>
        <dbReference type="PROSITE" id="PS50903"/>
    </source>
</evidence>
<protein>
    <recommendedName>
        <fullName evidence="6">Rubredoxin</fullName>
    </recommendedName>
</protein>
<evidence type="ECO:0000256" key="4">
    <source>
        <dbReference type="ARBA" id="ARBA00022982"/>
    </source>
</evidence>
<dbReference type="GO" id="GO:0009055">
    <property type="term" value="F:electron transfer activity"/>
    <property type="evidence" value="ECO:0007669"/>
    <property type="project" value="TreeGrafter"/>
</dbReference>
<evidence type="ECO:0000256" key="2">
    <source>
        <dbReference type="ARBA" id="ARBA00022448"/>
    </source>
</evidence>
<dbReference type="PROSITE" id="PS50903">
    <property type="entry name" value="RUBREDOXIN_LIKE"/>
    <property type="match status" value="1"/>
</dbReference>
<dbReference type="Proteomes" id="UP000069850">
    <property type="component" value="Chromosome 1"/>
</dbReference>
<keyword evidence="4 6" id="KW-0249">Electron transport</keyword>
<dbReference type="KEGG" id="mema:MMAB1_3398"/>
<evidence type="ECO:0000313" key="8">
    <source>
        <dbReference type="EMBL" id="CVK34611.1"/>
    </source>
</evidence>
<dbReference type="PRINTS" id="PR00163">
    <property type="entry name" value="RUBREDOXIN"/>
</dbReference>
<dbReference type="SUPFAM" id="SSF57802">
    <property type="entry name" value="Rubredoxin-like"/>
    <property type="match status" value="1"/>
</dbReference>
<dbReference type="InterPro" id="IPR024934">
    <property type="entry name" value="Rubredoxin-like_dom"/>
</dbReference>
<dbReference type="Gene3D" id="2.20.28.10">
    <property type="match status" value="1"/>
</dbReference>
<comment type="function">
    <text evidence="1">Rubredoxin is a small nonheme, iron protein lacking acid-labile sulfide. Its single Fe, chelated to 4 Cys, functions as an electron acceptor and may also stabilize the conformation of the molecule.</text>
</comment>
<evidence type="ECO:0000256" key="1">
    <source>
        <dbReference type="ARBA" id="ARBA00002360"/>
    </source>
</evidence>
<evidence type="ECO:0000256" key="5">
    <source>
        <dbReference type="ARBA" id="ARBA00023004"/>
    </source>
</evidence>
<keyword evidence="3 6" id="KW-0479">Metal-binding</keyword>
<dbReference type="AlphaFoldDB" id="A0A110BIL4"/>
<evidence type="ECO:0000256" key="3">
    <source>
        <dbReference type="ARBA" id="ARBA00022723"/>
    </source>
</evidence>
<evidence type="ECO:0000256" key="6">
    <source>
        <dbReference type="RuleBase" id="RU003820"/>
    </source>
</evidence>
<accession>A0A110BIL4</accession>
<dbReference type="GO" id="GO:0043448">
    <property type="term" value="P:alkane catabolic process"/>
    <property type="evidence" value="ECO:0007669"/>
    <property type="project" value="TreeGrafter"/>
</dbReference>
<feature type="domain" description="Rubredoxin-like" evidence="7">
    <location>
        <begin position="12"/>
        <end position="61"/>
    </location>
</feature>
<keyword evidence="5 6" id="KW-0408">Iron</keyword>
<dbReference type="Pfam" id="PF00301">
    <property type="entry name" value="Rubredoxin"/>
    <property type="match status" value="1"/>
</dbReference>
<dbReference type="PANTHER" id="PTHR47627">
    <property type="entry name" value="RUBREDOXIN"/>
    <property type="match status" value="1"/>
</dbReference>
<dbReference type="RefSeq" id="WP_333582775.1">
    <property type="nucleotide sequence ID" value="NZ_DAIMMY010000062.1"/>
</dbReference>
<comment type="similarity">
    <text evidence="6">Belongs to the rubredoxin family.</text>
</comment>
<dbReference type="InterPro" id="IPR050526">
    <property type="entry name" value="Rubredoxin_ET"/>
</dbReference>
<sequence length="70" mass="7540">MLPGHLSPVTTMQSCRCSICGHIYDPKTGSANTPPGTAFEDLPTDWRCPVCLAEKSKFSLFASPLSRLGL</sequence>